<evidence type="ECO:0008006" key="4">
    <source>
        <dbReference type="Google" id="ProtNLM"/>
    </source>
</evidence>
<comment type="caution">
    <text evidence="2">The sequence shown here is derived from an EMBL/GenBank/DDBJ whole genome shotgun (WGS) entry which is preliminary data.</text>
</comment>
<gene>
    <name evidence="2" type="ORF">I4Q42_03330</name>
</gene>
<evidence type="ECO:0000313" key="3">
    <source>
        <dbReference type="Proteomes" id="UP000639859"/>
    </source>
</evidence>
<feature type="coiled-coil region" evidence="1">
    <location>
        <begin position="456"/>
        <end position="483"/>
    </location>
</feature>
<name>A0ABS0SVI6_9CAUL</name>
<keyword evidence="3" id="KW-1185">Reference proteome</keyword>
<dbReference type="InterPro" id="IPR027417">
    <property type="entry name" value="P-loop_NTPase"/>
</dbReference>
<dbReference type="RefSeq" id="WP_198574645.1">
    <property type="nucleotide sequence ID" value="NZ_JADWOX010000002.1"/>
</dbReference>
<organism evidence="2 3">
    <name type="scientific">Caulobacter hibisci</name>
    <dbReference type="NCBI Taxonomy" id="2035993"/>
    <lineage>
        <taxon>Bacteria</taxon>
        <taxon>Pseudomonadati</taxon>
        <taxon>Pseudomonadota</taxon>
        <taxon>Alphaproteobacteria</taxon>
        <taxon>Caulobacterales</taxon>
        <taxon>Caulobacteraceae</taxon>
        <taxon>Caulobacter</taxon>
    </lineage>
</organism>
<dbReference type="Proteomes" id="UP000639859">
    <property type="component" value="Unassembled WGS sequence"/>
</dbReference>
<evidence type="ECO:0000313" key="2">
    <source>
        <dbReference type="EMBL" id="MBI1682693.1"/>
    </source>
</evidence>
<proteinExistence type="predicted"/>
<evidence type="ECO:0000256" key="1">
    <source>
        <dbReference type="SAM" id="Coils"/>
    </source>
</evidence>
<sequence>MRSRLVIHTLTRTPREGEDESLKFKLGVNVIVGQQNSGKSTWLKMLDFLLFETDSAKTRFDPVIVSKYKGVSADMTAGDRRLVLSRQWDEDGARSVLLIDNERISAPEAESLLLRLLQIPELRYPQGAASSERTWPTLGWRSIYRHIYRRQEFWNELVARQPDSEQHAVLLQFLGLAEKLFSEDLAKLVDKRREIARAENRKDFFFQLVQQIAPGLFAEQELQVGLTEASIETAKRRLDAEIGELIVDRSAELERIRQLVDLGRDDLQALLSRRAEVLADRGAAVSAVAKLERRLTELRDYRQTLGRERERLTRAEVSASIFSDLRITHCPACDQSVEARHAKPGCCFLCDQALASEDGSDATAKARLKFEQEQIAKEVAEAGELIAAAQRELTDRAREVTLLERALEALETTLRPFQANASQLVPESVALLDQKIGGLGARKQSLDRLYDPLRERDAFSARIDQLRREALDLEARVAAHEEGASFESASDWLSEGFTTYLNRIRAMDPQTWTKGGAVTVRVSDRKTNFFIDGKPAKTQLGGTLTIYFSFAYQYALLDLMRRPGTHYPGLAVLDAFPDIAKGAGLRTPMGVVLRPFVELAAQQEIAPVQVILTARDFPTSEPVHFIPLRDVWR</sequence>
<protein>
    <recommendedName>
        <fullName evidence="4">Rad50/SbcC-type AAA domain-containing protein</fullName>
    </recommendedName>
</protein>
<dbReference type="SUPFAM" id="SSF52540">
    <property type="entry name" value="P-loop containing nucleoside triphosphate hydrolases"/>
    <property type="match status" value="1"/>
</dbReference>
<keyword evidence="1" id="KW-0175">Coiled coil</keyword>
<reference evidence="2 3" key="1">
    <citation type="submission" date="2020-11" db="EMBL/GenBank/DDBJ databases">
        <title>genome sequence of strain KACC 18849.</title>
        <authorList>
            <person name="Gao J."/>
            <person name="Zhang X."/>
        </authorList>
    </citation>
    <scope>NUCLEOTIDE SEQUENCE [LARGE SCALE GENOMIC DNA]</scope>
    <source>
        <strain evidence="2 3">KACC 18849</strain>
    </source>
</reference>
<dbReference type="Gene3D" id="3.40.50.300">
    <property type="entry name" value="P-loop containing nucleotide triphosphate hydrolases"/>
    <property type="match status" value="1"/>
</dbReference>
<accession>A0ABS0SVI6</accession>
<dbReference type="EMBL" id="JADWOX010000002">
    <property type="protein sequence ID" value="MBI1682693.1"/>
    <property type="molecule type" value="Genomic_DNA"/>
</dbReference>